<feature type="region of interest" description="Disordered" evidence="2">
    <location>
        <begin position="1"/>
        <end position="24"/>
    </location>
</feature>
<dbReference type="NCBIfam" id="TIGR00293">
    <property type="entry name" value="prefoldin subunit alpha"/>
    <property type="match status" value="1"/>
</dbReference>
<reference evidence="3" key="1">
    <citation type="submission" date="2022-01" db="UniProtKB">
        <authorList>
            <consortium name="EnsemblMetazoa"/>
        </authorList>
    </citation>
    <scope>IDENTIFICATION</scope>
</reference>
<dbReference type="OrthoDB" id="10267474at2759"/>
<evidence type="ECO:0000313" key="4">
    <source>
        <dbReference type="Proteomes" id="UP000494040"/>
    </source>
</evidence>
<evidence type="ECO:0008006" key="5">
    <source>
        <dbReference type="Google" id="ProtNLM"/>
    </source>
</evidence>
<dbReference type="Pfam" id="PF02996">
    <property type="entry name" value="Prefoldin"/>
    <property type="match status" value="1"/>
</dbReference>
<dbReference type="InterPro" id="IPR011599">
    <property type="entry name" value="PFD_alpha_archaea"/>
</dbReference>
<dbReference type="PANTHER" id="PTHR12674:SF2">
    <property type="entry name" value="PREFOLDIN SUBUNIT 5"/>
    <property type="match status" value="1"/>
</dbReference>
<dbReference type="GO" id="GO:1990114">
    <property type="term" value="P:RNA polymerase II core complex assembly"/>
    <property type="evidence" value="ECO:0007669"/>
    <property type="project" value="TreeGrafter"/>
</dbReference>
<dbReference type="AlphaFoldDB" id="A0A8I6RHC8"/>
<dbReference type="GO" id="GO:1990115">
    <property type="term" value="P:RNA polymerase III assembly"/>
    <property type="evidence" value="ECO:0007669"/>
    <property type="project" value="TreeGrafter"/>
</dbReference>
<comment type="similarity">
    <text evidence="1">Belongs to the prefoldin subunit alpha family.</text>
</comment>
<organism evidence="3 4">
    <name type="scientific">Cimex lectularius</name>
    <name type="common">Bed bug</name>
    <name type="synonym">Acanthia lectularia</name>
    <dbReference type="NCBI Taxonomy" id="79782"/>
    <lineage>
        <taxon>Eukaryota</taxon>
        <taxon>Metazoa</taxon>
        <taxon>Ecdysozoa</taxon>
        <taxon>Arthropoda</taxon>
        <taxon>Hexapoda</taxon>
        <taxon>Insecta</taxon>
        <taxon>Pterygota</taxon>
        <taxon>Neoptera</taxon>
        <taxon>Paraneoptera</taxon>
        <taxon>Hemiptera</taxon>
        <taxon>Heteroptera</taxon>
        <taxon>Panheteroptera</taxon>
        <taxon>Cimicomorpha</taxon>
        <taxon>Cimicidae</taxon>
        <taxon>Cimex</taxon>
    </lineage>
</organism>
<accession>A0A8I6RHC8</accession>
<dbReference type="SUPFAM" id="SSF46579">
    <property type="entry name" value="Prefoldin"/>
    <property type="match status" value="1"/>
</dbReference>
<evidence type="ECO:0000256" key="2">
    <source>
        <dbReference type="SAM" id="MobiDB-lite"/>
    </source>
</evidence>
<proteinExistence type="inferred from homology"/>
<dbReference type="GeneID" id="106664303"/>
<dbReference type="InterPro" id="IPR004127">
    <property type="entry name" value="Prefoldin_subunit_alpha"/>
</dbReference>
<dbReference type="KEGG" id="clec:106664303"/>
<sequence length="236" mass="26607">MTLVSSLNTSKVMKSQPQPTRGTSRASNHLFIPWFRIRFHSITKSCRACCFSPIFDFSSRKMASQAEKIPQMKDEKGNIIQMVEVEKLAINSLRHLKKQIEQEIGIFQDSNQTLRIAQSKYMEAKESMARLEPEITGSEILVPLTSSIFVPGVVIDGGKVLVDVGTGFLINMTIKEAKDYFDRKIKYVCGQIDAINLMAIEKTRMKDVIVSTLEKKIQAQIGSKIRQQPPPQLETA</sequence>
<dbReference type="PANTHER" id="PTHR12674">
    <property type="entry name" value="PREFOLDIN SUBUNIT 5"/>
    <property type="match status" value="1"/>
</dbReference>
<name>A0A8I6RHC8_CIMLE</name>
<dbReference type="GO" id="GO:1990113">
    <property type="term" value="P:RNA polymerase I assembly"/>
    <property type="evidence" value="ECO:0007669"/>
    <property type="project" value="TreeGrafter"/>
</dbReference>
<dbReference type="InterPro" id="IPR009053">
    <property type="entry name" value="Prefoldin"/>
</dbReference>
<protein>
    <recommendedName>
        <fullName evidence="5">Prefoldin subunit 5</fullName>
    </recommendedName>
</protein>
<dbReference type="Gene3D" id="1.10.287.370">
    <property type="match status" value="1"/>
</dbReference>
<keyword evidence="4" id="KW-1185">Reference proteome</keyword>
<dbReference type="RefSeq" id="XP_014245393.1">
    <property type="nucleotide sequence ID" value="XM_014389907.2"/>
</dbReference>
<evidence type="ECO:0000256" key="1">
    <source>
        <dbReference type="ARBA" id="ARBA00010048"/>
    </source>
</evidence>
<dbReference type="GO" id="GO:0016272">
    <property type="term" value="C:prefoldin complex"/>
    <property type="evidence" value="ECO:0007669"/>
    <property type="project" value="InterPro"/>
</dbReference>
<dbReference type="GO" id="GO:0051082">
    <property type="term" value="F:unfolded protein binding"/>
    <property type="evidence" value="ECO:0007669"/>
    <property type="project" value="InterPro"/>
</dbReference>
<dbReference type="GO" id="GO:0005737">
    <property type="term" value="C:cytoplasm"/>
    <property type="evidence" value="ECO:0007669"/>
    <property type="project" value="TreeGrafter"/>
</dbReference>
<evidence type="ECO:0000313" key="3">
    <source>
        <dbReference type="EnsemblMetazoa" id="XP_014245393.1"/>
    </source>
</evidence>
<dbReference type="Proteomes" id="UP000494040">
    <property type="component" value="Unassembled WGS sequence"/>
</dbReference>
<dbReference type="CTD" id="5204"/>
<dbReference type="CDD" id="cd23157">
    <property type="entry name" value="Prefoldin_5"/>
    <property type="match status" value="1"/>
</dbReference>
<dbReference type="EnsemblMetazoa" id="XM_014389907.2">
    <property type="protein sequence ID" value="XP_014245393.1"/>
    <property type="gene ID" value="LOC106664303"/>
</dbReference>
<dbReference type="GO" id="GO:0006457">
    <property type="term" value="P:protein folding"/>
    <property type="evidence" value="ECO:0007669"/>
    <property type="project" value="InterPro"/>
</dbReference>